<dbReference type="GO" id="GO:0005829">
    <property type="term" value="C:cytosol"/>
    <property type="evidence" value="ECO:0007669"/>
    <property type="project" value="TreeGrafter"/>
</dbReference>
<dbReference type="Pfam" id="PF00085">
    <property type="entry name" value="Thioredoxin"/>
    <property type="match status" value="1"/>
</dbReference>
<evidence type="ECO:0000256" key="3">
    <source>
        <dbReference type="ARBA" id="ARBA00023284"/>
    </source>
</evidence>
<keyword evidence="3" id="KW-0676">Redox-active center</keyword>
<accession>B0FXS8</accession>
<evidence type="ECO:0000313" key="5">
    <source>
        <dbReference type="EMBL" id="ABY68477.1"/>
    </source>
</evidence>
<dbReference type="PANTHER" id="PTHR45663">
    <property type="entry name" value="GEO12009P1"/>
    <property type="match status" value="1"/>
</dbReference>
<dbReference type="SUPFAM" id="SSF52833">
    <property type="entry name" value="Thioredoxin-like"/>
    <property type="match status" value="1"/>
</dbReference>
<dbReference type="PROSITE" id="PS51352">
    <property type="entry name" value="THIOREDOXIN_2"/>
    <property type="match status" value="1"/>
</dbReference>
<protein>
    <submittedName>
        <fullName evidence="5">Putative thioredoxin</fullName>
    </submittedName>
</protein>
<name>B0FXS8_BACTU</name>
<dbReference type="GO" id="GO:0015035">
    <property type="term" value="F:protein-disulfide reductase activity"/>
    <property type="evidence" value="ECO:0007669"/>
    <property type="project" value="TreeGrafter"/>
</dbReference>
<dbReference type="CDD" id="cd02947">
    <property type="entry name" value="TRX_family"/>
    <property type="match status" value="1"/>
</dbReference>
<feature type="domain" description="Thioredoxin" evidence="4">
    <location>
        <begin position="1"/>
        <end position="136"/>
    </location>
</feature>
<dbReference type="InterPro" id="IPR013766">
    <property type="entry name" value="Thioredoxin_domain"/>
</dbReference>
<dbReference type="InterPro" id="IPR036249">
    <property type="entry name" value="Thioredoxin-like_sf"/>
</dbReference>
<dbReference type="EMBL" id="EU362918">
    <property type="protein sequence ID" value="ABY68477.1"/>
    <property type="molecule type" value="Genomic_DNA"/>
</dbReference>
<proteinExistence type="inferred from homology"/>
<organism evidence="5">
    <name type="scientific">Bacillus thuringiensis</name>
    <dbReference type="NCBI Taxonomy" id="1428"/>
    <lineage>
        <taxon>Bacteria</taxon>
        <taxon>Bacillati</taxon>
        <taxon>Bacillota</taxon>
        <taxon>Bacilli</taxon>
        <taxon>Bacillales</taxon>
        <taxon>Bacillaceae</taxon>
        <taxon>Bacillus</taxon>
        <taxon>Bacillus cereus group</taxon>
    </lineage>
</organism>
<comment type="similarity">
    <text evidence="1">Belongs to the thioredoxin family.</text>
</comment>
<sequence length="136" mass="16296">MKKIFVFSLFVILLFGVIFLVMNKNKEEVPVKEYYKNKISQEQLQQDILDKKEKIIYYYQTHCSHCAKVSPIVIPMAQEMKIDMQVMNLEEYDSAWDQFKIKGTPTIIHYKDGKELNRIEGEQSEDDFESWFRKNK</sequence>
<dbReference type="Gene3D" id="3.40.30.10">
    <property type="entry name" value="Glutaredoxin"/>
    <property type="match status" value="1"/>
</dbReference>
<evidence type="ECO:0000256" key="2">
    <source>
        <dbReference type="ARBA" id="ARBA00023157"/>
    </source>
</evidence>
<reference evidence="5" key="1">
    <citation type="journal article" date="2009" name="Plasmid">
        <title>Complete sequence of three plasmids from Bacillus thuringiensis INTA-FR7-4 environmental isolate and comparison with related plasmids from the Bacillus cereus group.</title>
        <authorList>
            <person name="Amadio A.F."/>
            <person name="Benintende G.B."/>
            <person name="Zandomeni R.O."/>
        </authorList>
    </citation>
    <scope>NUCLEOTIDE SEQUENCE</scope>
    <source>
        <strain evidence="5">INTA-FR7-4</strain>
        <plasmid evidence="5">pFR12.5</plasmid>
    </source>
</reference>
<dbReference type="AlphaFoldDB" id="B0FXS8"/>
<dbReference type="GO" id="GO:0045454">
    <property type="term" value="P:cell redox homeostasis"/>
    <property type="evidence" value="ECO:0007669"/>
    <property type="project" value="TreeGrafter"/>
</dbReference>
<gene>
    <name evidence="5" type="ORF">pFR12.5_07</name>
</gene>
<geneLocation type="plasmid" evidence="5">
    <name>pFR12.5</name>
</geneLocation>
<evidence type="ECO:0000259" key="4">
    <source>
        <dbReference type="PROSITE" id="PS51352"/>
    </source>
</evidence>
<dbReference type="PANTHER" id="PTHR45663:SF11">
    <property type="entry name" value="GEO12009P1"/>
    <property type="match status" value="1"/>
</dbReference>
<dbReference type="RefSeq" id="WP_012263692.1">
    <property type="nucleotide sequence ID" value="NC_010282.1"/>
</dbReference>
<evidence type="ECO:0000256" key="1">
    <source>
        <dbReference type="ARBA" id="ARBA00008987"/>
    </source>
</evidence>
<keyword evidence="2" id="KW-1015">Disulfide bond</keyword>
<keyword evidence="5" id="KW-0614">Plasmid</keyword>